<dbReference type="PANTHER" id="PTHR23358:SF6">
    <property type="entry name" value="METHYLCYTOSINE DIOXYGENASE TET"/>
    <property type="match status" value="1"/>
</dbReference>
<comment type="caution">
    <text evidence="8">The sequence shown here is derived from an EMBL/GenBank/DDBJ whole genome shotgun (WGS) entry which is preliminary data.</text>
</comment>
<dbReference type="AlphaFoldDB" id="A0A7I8WD00"/>
<evidence type="ECO:0000256" key="5">
    <source>
        <dbReference type="RuleBase" id="RU367064"/>
    </source>
</evidence>
<evidence type="ECO:0000256" key="6">
    <source>
        <dbReference type="SAM" id="MobiDB-lite"/>
    </source>
</evidence>
<proteinExistence type="inferred from homology"/>
<dbReference type="InterPro" id="IPR040175">
    <property type="entry name" value="TET1/2/3"/>
</dbReference>
<comment type="function">
    <text evidence="5">Dioxygenase that catalyzes the conversion of the modified genomic base 5-methylcytosine (5mC) into 5-hydroxymethylcytosine (5hmC) and plays a key role in epigenetic chromatin reprogramming during embryonic development.</text>
</comment>
<organism evidence="8 9">
    <name type="scientific">Dimorphilus gyrociliatus</name>
    <dbReference type="NCBI Taxonomy" id="2664684"/>
    <lineage>
        <taxon>Eukaryota</taxon>
        <taxon>Metazoa</taxon>
        <taxon>Spiralia</taxon>
        <taxon>Lophotrochozoa</taxon>
        <taxon>Annelida</taxon>
        <taxon>Polychaeta</taxon>
        <taxon>Polychaeta incertae sedis</taxon>
        <taxon>Dinophilidae</taxon>
        <taxon>Dimorphilus</taxon>
    </lineage>
</organism>
<feature type="compositionally biased region" description="Basic and acidic residues" evidence="6">
    <location>
        <begin position="362"/>
        <end position="374"/>
    </location>
</feature>
<dbReference type="GO" id="GO:0070579">
    <property type="term" value="F:DNA 5-methylcytosine dioxygenase activity"/>
    <property type="evidence" value="ECO:0007669"/>
    <property type="project" value="UniProtKB-UniRule"/>
</dbReference>
<evidence type="ECO:0000256" key="1">
    <source>
        <dbReference type="ARBA" id="ARBA00022723"/>
    </source>
</evidence>
<comment type="catalytic activity">
    <reaction evidence="5">
        <text>a 5-hydroxymethyl-2'-deoxycytidine in DNA + 2-oxoglutarate + O2 = a 5-formyl-2'-deoxycytidine in DNA + succinate + CO2 + H2O</text>
        <dbReference type="Rhea" id="RHEA:53828"/>
        <dbReference type="Rhea" id="RHEA-COMP:13315"/>
        <dbReference type="Rhea" id="RHEA-COMP:13656"/>
        <dbReference type="ChEBI" id="CHEBI:15377"/>
        <dbReference type="ChEBI" id="CHEBI:15379"/>
        <dbReference type="ChEBI" id="CHEBI:16526"/>
        <dbReference type="ChEBI" id="CHEBI:16810"/>
        <dbReference type="ChEBI" id="CHEBI:30031"/>
        <dbReference type="ChEBI" id="CHEBI:136731"/>
        <dbReference type="ChEBI" id="CHEBI:137731"/>
        <dbReference type="EC" id="1.14.11.80"/>
    </reaction>
</comment>
<dbReference type="GO" id="GO:0040029">
    <property type="term" value="P:epigenetic regulation of gene expression"/>
    <property type="evidence" value="ECO:0007669"/>
    <property type="project" value="InterPro"/>
</dbReference>
<keyword evidence="5" id="KW-0862">Zinc</keyword>
<dbReference type="Proteomes" id="UP000549394">
    <property type="component" value="Unassembled WGS sequence"/>
</dbReference>
<keyword evidence="2 5" id="KW-0223">Dioxygenase</keyword>
<evidence type="ECO:0000259" key="7">
    <source>
        <dbReference type="Pfam" id="PF12851"/>
    </source>
</evidence>
<dbReference type="GO" id="GO:0045944">
    <property type="term" value="P:positive regulation of transcription by RNA polymerase II"/>
    <property type="evidence" value="ECO:0007669"/>
    <property type="project" value="TreeGrafter"/>
</dbReference>
<name>A0A7I8WD00_9ANNE</name>
<dbReference type="GO" id="GO:0005634">
    <property type="term" value="C:nucleus"/>
    <property type="evidence" value="ECO:0007669"/>
    <property type="project" value="UniProtKB-UniRule"/>
</dbReference>
<accession>A0A7I8WD00</accession>
<keyword evidence="1 5" id="KW-0479">Metal-binding</keyword>
<sequence length="394" mass="45400">MSFIRNASIPPCDCNINTELLEGNIYFHLGHGKNEEDLSEIFEERKARLIPVYYKKYVGVDGKGCPKALEVLSKNENESDHEQLLILYRKRPYHTCKYSLFIIAIVQWENEFSYYDQKLLFGMLCANMCNSKLERPRACTWNRSRTCSCQGVFEKFKGRSYTVGCSYSPYLEGCGFAQAQNRDMKKYGNLPREVAQLINECAKDVAEIQKDLVPKCFANMVKLNNNCRIGFGSERPYSTVNINMDYSAHTHQDFWNMDEGCSVIYTLVPLKRKPEQLHILSHYSTTPGGSVGGLGLELTNGSVLIEYSKYETHATTALTKPNSLLPKRLSLTFYQQRDLNEINHGYSAERAQRMRQQRQRKQRENQQGDLDRGFLMDEKSTFIDAILKQEQDPN</sequence>
<protein>
    <recommendedName>
        <fullName evidence="5">Methylcytosine dioxygenase TET</fullName>
        <ecNumber evidence="5">1.14.11.80</ecNumber>
    </recommendedName>
</protein>
<keyword evidence="4 5" id="KW-0408">Iron</keyword>
<dbReference type="InterPro" id="IPR024779">
    <property type="entry name" value="2OGFeDO_JBP1/TET_oxygenase_dom"/>
</dbReference>
<feature type="region of interest" description="Disordered" evidence="6">
    <location>
        <begin position="355"/>
        <end position="374"/>
    </location>
</feature>
<keyword evidence="9" id="KW-1185">Reference proteome</keyword>
<dbReference type="EC" id="1.14.11.80" evidence="5"/>
<evidence type="ECO:0000256" key="2">
    <source>
        <dbReference type="ARBA" id="ARBA00022964"/>
    </source>
</evidence>
<dbReference type="GO" id="GO:0141166">
    <property type="term" value="P:chromosomal 5-methylcytosine DNA demethylation pathway"/>
    <property type="evidence" value="ECO:0007669"/>
    <property type="project" value="UniProtKB-UniRule"/>
</dbReference>
<reference evidence="8 9" key="1">
    <citation type="submission" date="2020-08" db="EMBL/GenBank/DDBJ databases">
        <authorList>
            <person name="Hejnol A."/>
        </authorList>
    </citation>
    <scope>NUCLEOTIDE SEQUENCE [LARGE SCALE GENOMIC DNA]</scope>
</reference>
<dbReference type="PANTHER" id="PTHR23358">
    <property type="entry name" value="METHYLCYTOSINE DIOXYGENASE TET"/>
    <property type="match status" value="1"/>
</dbReference>
<feature type="domain" description="2OGFeDO JBP1/TET oxygenase" evidence="7">
    <location>
        <begin position="167"/>
        <end position="336"/>
    </location>
</feature>
<evidence type="ECO:0000256" key="3">
    <source>
        <dbReference type="ARBA" id="ARBA00023002"/>
    </source>
</evidence>
<dbReference type="OrthoDB" id="8854879at2759"/>
<gene>
    <name evidence="8" type="ORF">DGYR_LOCUS13323</name>
</gene>
<keyword evidence="3 5" id="KW-0560">Oxidoreductase</keyword>
<evidence type="ECO:0000256" key="4">
    <source>
        <dbReference type="ARBA" id="ARBA00023004"/>
    </source>
</evidence>
<comment type="cofactor">
    <cofactor evidence="5">
        <name>Zn(2+)</name>
        <dbReference type="ChEBI" id="CHEBI:29105"/>
    </cofactor>
    <text evidence="5">The zinc ions have a structural role.</text>
</comment>
<comment type="catalytic activity">
    <reaction evidence="5">
        <text>a 5-formyl-2'-deoxycytidine in DNA + 2-oxoglutarate + O2 = a 5-carboxyl-2'-deoxycytidine in DNA + succinate + CO2 + H(+)</text>
        <dbReference type="Rhea" id="RHEA:53832"/>
        <dbReference type="Rhea" id="RHEA-COMP:13656"/>
        <dbReference type="Rhea" id="RHEA-COMP:13657"/>
        <dbReference type="ChEBI" id="CHEBI:15378"/>
        <dbReference type="ChEBI" id="CHEBI:15379"/>
        <dbReference type="ChEBI" id="CHEBI:16526"/>
        <dbReference type="ChEBI" id="CHEBI:16810"/>
        <dbReference type="ChEBI" id="CHEBI:30031"/>
        <dbReference type="ChEBI" id="CHEBI:137731"/>
        <dbReference type="ChEBI" id="CHEBI:137732"/>
        <dbReference type="EC" id="1.14.11.80"/>
    </reaction>
</comment>
<dbReference type="EMBL" id="CAJFCJ010000031">
    <property type="protein sequence ID" value="CAD5126037.1"/>
    <property type="molecule type" value="Genomic_DNA"/>
</dbReference>
<comment type="cofactor">
    <cofactor evidence="5">
        <name>Fe(2+)</name>
        <dbReference type="ChEBI" id="CHEBI:29033"/>
    </cofactor>
    <text evidence="5">Binds 1 Fe(2+) ion per subunit.</text>
</comment>
<comment type="catalytic activity">
    <reaction evidence="5">
        <text>a 5-methyl-2'-deoxycytidine in DNA + 2-oxoglutarate + O2 = a 5-hydroxymethyl-2'-deoxycytidine in DNA + succinate + CO2</text>
        <dbReference type="Rhea" id="RHEA:52636"/>
        <dbReference type="Rhea" id="RHEA-COMP:11370"/>
        <dbReference type="Rhea" id="RHEA-COMP:13315"/>
        <dbReference type="ChEBI" id="CHEBI:15379"/>
        <dbReference type="ChEBI" id="CHEBI:16526"/>
        <dbReference type="ChEBI" id="CHEBI:16810"/>
        <dbReference type="ChEBI" id="CHEBI:30031"/>
        <dbReference type="ChEBI" id="CHEBI:85454"/>
        <dbReference type="ChEBI" id="CHEBI:136731"/>
        <dbReference type="EC" id="1.14.11.80"/>
    </reaction>
</comment>
<comment type="similarity">
    <text evidence="5">Belongs to the TET family.</text>
</comment>
<dbReference type="GO" id="GO:0008270">
    <property type="term" value="F:zinc ion binding"/>
    <property type="evidence" value="ECO:0007669"/>
    <property type="project" value="UniProtKB-UniRule"/>
</dbReference>
<evidence type="ECO:0000313" key="8">
    <source>
        <dbReference type="EMBL" id="CAD5126037.1"/>
    </source>
</evidence>
<dbReference type="Pfam" id="PF12851">
    <property type="entry name" value="Tet_JBP"/>
    <property type="match status" value="1"/>
</dbReference>
<evidence type="ECO:0000313" key="9">
    <source>
        <dbReference type="Proteomes" id="UP000549394"/>
    </source>
</evidence>